<evidence type="ECO:0000256" key="5">
    <source>
        <dbReference type="ARBA" id="ARBA00022970"/>
    </source>
</evidence>
<proteinExistence type="inferred from homology"/>
<dbReference type="VEuPathDB" id="FungiDB:BD410DRAFT_712320"/>
<feature type="transmembrane region" description="Helical" evidence="9">
    <location>
        <begin position="162"/>
        <end position="182"/>
    </location>
</feature>
<comment type="similarity">
    <text evidence="2">Belongs to the amino acid/polyamine transporter 2 family.</text>
</comment>
<dbReference type="OrthoDB" id="655540at2759"/>
<accession>A0A4Y7QP31</accession>
<dbReference type="EMBL" id="ML170157">
    <property type="protein sequence ID" value="TDL28680.1"/>
    <property type="molecule type" value="Genomic_DNA"/>
</dbReference>
<name>A0A4Y7QP31_9AGAM</name>
<feature type="domain" description="Amino acid transporter transmembrane" evidence="10">
    <location>
        <begin position="124"/>
        <end position="525"/>
    </location>
</feature>
<evidence type="ECO:0000256" key="2">
    <source>
        <dbReference type="ARBA" id="ARBA00008066"/>
    </source>
</evidence>
<feature type="transmembrane region" description="Helical" evidence="9">
    <location>
        <begin position="340"/>
        <end position="363"/>
    </location>
</feature>
<reference evidence="11 12" key="1">
    <citation type="submission" date="2018-06" db="EMBL/GenBank/DDBJ databases">
        <title>A transcriptomic atlas of mushroom development highlights an independent origin of complex multicellularity.</title>
        <authorList>
            <consortium name="DOE Joint Genome Institute"/>
            <person name="Krizsan K."/>
            <person name="Almasi E."/>
            <person name="Merenyi Z."/>
            <person name="Sahu N."/>
            <person name="Viragh M."/>
            <person name="Koszo T."/>
            <person name="Mondo S."/>
            <person name="Kiss B."/>
            <person name="Balint B."/>
            <person name="Kues U."/>
            <person name="Barry K."/>
            <person name="Hegedus J.C."/>
            <person name="Henrissat B."/>
            <person name="Johnson J."/>
            <person name="Lipzen A."/>
            <person name="Ohm R."/>
            <person name="Nagy I."/>
            <person name="Pangilinan J."/>
            <person name="Yan J."/>
            <person name="Xiong Y."/>
            <person name="Grigoriev I.V."/>
            <person name="Hibbett D.S."/>
            <person name="Nagy L.G."/>
        </authorList>
    </citation>
    <scope>NUCLEOTIDE SEQUENCE [LARGE SCALE GENOMIC DNA]</scope>
    <source>
        <strain evidence="11 12">SZMC22713</strain>
    </source>
</reference>
<evidence type="ECO:0000313" key="11">
    <source>
        <dbReference type="EMBL" id="TDL28680.1"/>
    </source>
</evidence>
<feature type="transmembrane region" description="Helical" evidence="9">
    <location>
        <begin position="511"/>
        <end position="529"/>
    </location>
</feature>
<dbReference type="STRING" id="50990.A0A4Y7QP31"/>
<keyword evidence="5" id="KW-0029">Amino-acid transport</keyword>
<feature type="region of interest" description="Disordered" evidence="8">
    <location>
        <begin position="1"/>
        <end position="78"/>
    </location>
</feature>
<feature type="transmembrane region" description="Helical" evidence="9">
    <location>
        <begin position="383"/>
        <end position="403"/>
    </location>
</feature>
<keyword evidence="3" id="KW-0813">Transport</keyword>
<feature type="transmembrane region" description="Helical" evidence="9">
    <location>
        <begin position="203"/>
        <end position="225"/>
    </location>
</feature>
<sequence length="530" mass="57036">MVTTFDWDDIDPSPLASTSQLSPPNHLASSVRRPSLGQAIPSSSTVRATRHSFHERTPLLRQTTSRSSLASQRPAQNGLRKYTSGEALLERAKLSQTYDVHEIPLTHKPSGESLRSEKPLVEGRSTFGQTLFNSVAILLGFGMLSEPLAFAYSGWIGGTLLIIFYGFITCYTSKILAHIILADPQIRTYADIGKKAFGPRSQLLTSFIFCMELFAVCVVLITLFGDSLHAMLPRYSATAYKLGGLIIIIPTVFLPLSVLSYSSMLGIFSTLLIIAVVIIDGLSKPDAPGSLWSPAETRLGISSLGNFGVAFGLFMAGFSGHAVLPSLAKDMAKPEEFDTMINWAFVAATVIYSIIGSFGYLMFGDYVSDEVSQDLLTTPGYNAFLNRLCGWSLVILPVTKFALTARPVNITFEAMLGIDTRPPPTSPEEDVRTVTSPASGSGKAVRRLKSGLMIIERTAFTLASVSVSILFPEFGSMMAFLGSFSAFLLCVIGPVSAKIALAGRCSTWDGLLLSVAIVMAVWGTVAAFAA</sequence>
<evidence type="ECO:0000256" key="9">
    <source>
        <dbReference type="SAM" id="Phobius"/>
    </source>
</evidence>
<feature type="transmembrane region" description="Helical" evidence="9">
    <location>
        <begin position="265"/>
        <end position="283"/>
    </location>
</feature>
<keyword evidence="6 9" id="KW-1133">Transmembrane helix</keyword>
<feature type="compositionally biased region" description="Acidic residues" evidence="8">
    <location>
        <begin position="1"/>
        <end position="11"/>
    </location>
</feature>
<evidence type="ECO:0000256" key="1">
    <source>
        <dbReference type="ARBA" id="ARBA00004141"/>
    </source>
</evidence>
<evidence type="ECO:0000256" key="3">
    <source>
        <dbReference type="ARBA" id="ARBA00022448"/>
    </source>
</evidence>
<keyword evidence="12" id="KW-1185">Reference proteome</keyword>
<dbReference type="GO" id="GO:0005774">
    <property type="term" value="C:vacuolar membrane"/>
    <property type="evidence" value="ECO:0007669"/>
    <property type="project" value="TreeGrafter"/>
</dbReference>
<keyword evidence="7 9" id="KW-0472">Membrane</keyword>
<evidence type="ECO:0000256" key="8">
    <source>
        <dbReference type="SAM" id="MobiDB-lite"/>
    </source>
</evidence>
<feature type="transmembrane region" description="Helical" evidence="9">
    <location>
        <begin position="131"/>
        <end position="156"/>
    </location>
</feature>
<feature type="transmembrane region" description="Helical" evidence="9">
    <location>
        <begin position="237"/>
        <end position="258"/>
    </location>
</feature>
<dbReference type="Proteomes" id="UP000294933">
    <property type="component" value="Unassembled WGS sequence"/>
</dbReference>
<evidence type="ECO:0000256" key="7">
    <source>
        <dbReference type="ARBA" id="ARBA00023136"/>
    </source>
</evidence>
<evidence type="ECO:0000313" key="12">
    <source>
        <dbReference type="Proteomes" id="UP000294933"/>
    </source>
</evidence>
<gene>
    <name evidence="11" type="ORF">BD410DRAFT_712320</name>
</gene>
<dbReference type="InterPro" id="IPR013057">
    <property type="entry name" value="AA_transpt_TM"/>
</dbReference>
<evidence type="ECO:0000259" key="10">
    <source>
        <dbReference type="Pfam" id="PF01490"/>
    </source>
</evidence>
<dbReference type="PANTHER" id="PTHR22950:SF692">
    <property type="entry name" value="TRANSMEMBRANE AMINO ACID TRANSPORTER FAMILY PROTEIN"/>
    <property type="match status" value="1"/>
</dbReference>
<feature type="compositionally biased region" description="Polar residues" evidence="8">
    <location>
        <begin position="60"/>
        <end position="75"/>
    </location>
</feature>
<comment type="subcellular location">
    <subcellularLocation>
        <location evidence="1">Membrane</location>
        <topology evidence="1">Multi-pass membrane protein</topology>
    </subcellularLocation>
</comment>
<feature type="transmembrane region" description="Helical" evidence="9">
    <location>
        <begin position="303"/>
        <end position="328"/>
    </location>
</feature>
<organism evidence="11 12">
    <name type="scientific">Rickenella mellea</name>
    <dbReference type="NCBI Taxonomy" id="50990"/>
    <lineage>
        <taxon>Eukaryota</taxon>
        <taxon>Fungi</taxon>
        <taxon>Dikarya</taxon>
        <taxon>Basidiomycota</taxon>
        <taxon>Agaricomycotina</taxon>
        <taxon>Agaricomycetes</taxon>
        <taxon>Hymenochaetales</taxon>
        <taxon>Rickenellaceae</taxon>
        <taxon>Rickenella</taxon>
    </lineage>
</organism>
<dbReference type="Pfam" id="PF01490">
    <property type="entry name" value="Aa_trans"/>
    <property type="match status" value="1"/>
</dbReference>
<dbReference type="AlphaFoldDB" id="A0A4Y7QP31"/>
<feature type="transmembrane region" description="Helical" evidence="9">
    <location>
        <begin position="451"/>
        <end position="471"/>
    </location>
</feature>
<evidence type="ECO:0000256" key="4">
    <source>
        <dbReference type="ARBA" id="ARBA00022692"/>
    </source>
</evidence>
<protein>
    <recommendedName>
        <fullName evidence="10">Amino acid transporter transmembrane domain-containing protein</fullName>
    </recommendedName>
</protein>
<evidence type="ECO:0000256" key="6">
    <source>
        <dbReference type="ARBA" id="ARBA00022989"/>
    </source>
</evidence>
<keyword evidence="4 9" id="KW-0812">Transmembrane</keyword>
<dbReference type="GO" id="GO:0015179">
    <property type="term" value="F:L-amino acid transmembrane transporter activity"/>
    <property type="evidence" value="ECO:0007669"/>
    <property type="project" value="TreeGrafter"/>
</dbReference>
<feature type="transmembrane region" description="Helical" evidence="9">
    <location>
        <begin position="477"/>
        <end position="499"/>
    </location>
</feature>
<dbReference type="PANTHER" id="PTHR22950">
    <property type="entry name" value="AMINO ACID TRANSPORTER"/>
    <property type="match status" value="1"/>
</dbReference>